<evidence type="ECO:0008006" key="3">
    <source>
        <dbReference type="Google" id="ProtNLM"/>
    </source>
</evidence>
<dbReference type="KEGG" id="pvv:PVVCY_1104870"/>
<organism evidence="1 2">
    <name type="scientific">Plasmodium vinckei vinckei</name>
    <dbReference type="NCBI Taxonomy" id="54757"/>
    <lineage>
        <taxon>Eukaryota</taxon>
        <taxon>Sar</taxon>
        <taxon>Alveolata</taxon>
        <taxon>Apicomplexa</taxon>
        <taxon>Aconoidasida</taxon>
        <taxon>Haemosporida</taxon>
        <taxon>Plasmodiidae</taxon>
        <taxon>Plasmodium</taxon>
        <taxon>Plasmodium (Vinckeia)</taxon>
    </lineage>
</organism>
<name>A0A081IA65_PLAVN</name>
<gene>
    <name evidence="1" type="ORF">YYE_04402</name>
</gene>
<sequence>MAKPSCDIEKVYNDIGTIDGYFYENNQNGTASLIYKELIDNYCHYENKSGKNKCNGYFEMTSSSVIHLINNLKEKCGLDYDKLAEYAILWLSFKLNKKPEHKFAKLNDFYNSYIENNKCYIDTIKDSTSMTYKEIINRKKDLMYMDIKEISKFDGLFSILYYLYYAISNV</sequence>
<dbReference type="RefSeq" id="XP_008626264.2">
    <property type="nucleotide sequence ID" value="XM_008628042.2"/>
</dbReference>
<dbReference type="NCBIfam" id="TIGR01590">
    <property type="entry name" value="yir-bir-cir_Pla"/>
    <property type="match status" value="1"/>
</dbReference>
<feature type="non-terminal residue" evidence="1">
    <location>
        <position position="170"/>
    </location>
</feature>
<proteinExistence type="predicted"/>
<dbReference type="InterPro" id="IPR006477">
    <property type="entry name" value="Yir_bir_cir"/>
</dbReference>
<evidence type="ECO:0000313" key="1">
    <source>
        <dbReference type="EMBL" id="KEG00573.1"/>
    </source>
</evidence>
<evidence type="ECO:0000313" key="2">
    <source>
        <dbReference type="Proteomes" id="UP000030681"/>
    </source>
</evidence>
<dbReference type="AlphaFoldDB" id="A0A081IA65"/>
<protein>
    <recommendedName>
        <fullName evidence="3">PIR protein CIR protein</fullName>
    </recommendedName>
</protein>
<accession>A0A081IA65</accession>
<dbReference type="Proteomes" id="UP000030681">
    <property type="component" value="Unassembled WGS sequence"/>
</dbReference>
<reference evidence="1 2" key="1">
    <citation type="submission" date="2013-02" db="EMBL/GenBank/DDBJ databases">
        <title>The Genome Sequence of Plasmodium vinckei vinckei.</title>
        <authorList>
            <consortium name="The Broad Institute Genome Sequencing Platform"/>
            <consortium name="The Broad Institute Genome Sequencing Center for Infectious Disease"/>
            <person name="Neafsey D."/>
            <person name="Cheeseman I."/>
            <person name="Volkman S."/>
            <person name="Adams J."/>
            <person name="Walker B."/>
            <person name="Young S.K."/>
            <person name="Zeng Q."/>
            <person name="Gargeya S."/>
            <person name="Fitzgerald M."/>
            <person name="Haas B."/>
            <person name="Abouelleil A."/>
            <person name="Alvarado L."/>
            <person name="Arachchi H.M."/>
            <person name="Berlin A.M."/>
            <person name="Chapman S.B."/>
            <person name="Dewar J."/>
            <person name="Goldberg J."/>
            <person name="Griggs A."/>
            <person name="Gujja S."/>
            <person name="Hansen M."/>
            <person name="Howarth C."/>
            <person name="Imamovic A."/>
            <person name="Larimer J."/>
            <person name="McCowan C."/>
            <person name="Murphy C."/>
            <person name="Neiman D."/>
            <person name="Pearson M."/>
            <person name="Priest M."/>
            <person name="Roberts A."/>
            <person name="Saif S."/>
            <person name="Shea T."/>
            <person name="Sisk P."/>
            <person name="Sykes S."/>
            <person name="Wortman J."/>
            <person name="Nusbaum C."/>
            <person name="Birren B."/>
        </authorList>
    </citation>
    <scope>NUCLEOTIDE SEQUENCE [LARGE SCALE GENOMIC DNA]</scope>
    <source>
        <strain evidence="2">vinckei</strain>
    </source>
</reference>
<dbReference type="EMBL" id="KL446955">
    <property type="protein sequence ID" value="KEG00573.1"/>
    <property type="molecule type" value="Genomic_DNA"/>
</dbReference>
<dbReference type="Pfam" id="PF06022">
    <property type="entry name" value="Cir_Bir_Yir"/>
    <property type="match status" value="1"/>
</dbReference>
<dbReference type="GeneID" id="19962608"/>